<evidence type="ECO:0000259" key="8">
    <source>
        <dbReference type="Pfam" id="PF01435"/>
    </source>
</evidence>
<accession>A0A134AYV1</accession>
<sequence>MNMKKLSMALTTLFGIGLLIFNSCGTVPITGRRQLNLVSDGEILAASATQYRQFISKSQLSHNSTYNNKVTQVGRRLAAATNIYLKQNGYESMLSTLSWEFNVVDSKQVNAFCMPGGKIVVYTGLLNLVGNGAHSDDELAAVMGHELSHALAKHANERISNQMLMQAGGQLLGATVGSRSEMLSGILNQAYGLGAQVGVLLPFGRKQEYEADKMGLVLMAIAGYDPRYAVNFWQKMAQSKGGGQQSELLSTHPSDANRIKAIEAYLPTALQYYKGQGSAPASSYSGSSSQSRRQSNARSVRANDVANYLNNR</sequence>
<evidence type="ECO:0000256" key="6">
    <source>
        <dbReference type="RuleBase" id="RU003983"/>
    </source>
</evidence>
<feature type="compositionally biased region" description="Low complexity" evidence="7">
    <location>
        <begin position="278"/>
        <end position="299"/>
    </location>
</feature>
<dbReference type="Gene3D" id="3.30.2010.10">
    <property type="entry name" value="Metalloproteases ('zincins'), catalytic domain"/>
    <property type="match status" value="1"/>
</dbReference>
<name>A0A134AYV1_9PORP</name>
<evidence type="ECO:0000256" key="3">
    <source>
        <dbReference type="ARBA" id="ARBA00022801"/>
    </source>
</evidence>
<organism evidence="9 10">
    <name type="scientific">Porphyromonas somerae</name>
    <dbReference type="NCBI Taxonomy" id="322095"/>
    <lineage>
        <taxon>Bacteria</taxon>
        <taxon>Pseudomonadati</taxon>
        <taxon>Bacteroidota</taxon>
        <taxon>Bacteroidia</taxon>
        <taxon>Bacteroidales</taxon>
        <taxon>Porphyromonadaceae</taxon>
        <taxon>Porphyromonas</taxon>
    </lineage>
</organism>
<evidence type="ECO:0000256" key="5">
    <source>
        <dbReference type="ARBA" id="ARBA00023049"/>
    </source>
</evidence>
<gene>
    <name evidence="9" type="ORF">HMPREF3185_02166</name>
</gene>
<dbReference type="STRING" id="322095.HMPREF3185_02166"/>
<dbReference type="GO" id="GO:0016020">
    <property type="term" value="C:membrane"/>
    <property type="evidence" value="ECO:0007669"/>
    <property type="project" value="TreeGrafter"/>
</dbReference>
<dbReference type="CDD" id="cd07331">
    <property type="entry name" value="M48C_Oma1_like"/>
    <property type="match status" value="1"/>
</dbReference>
<dbReference type="InterPro" id="IPR051156">
    <property type="entry name" value="Mito/Outer_Membr_Metalloprot"/>
</dbReference>
<feature type="region of interest" description="Disordered" evidence="7">
    <location>
        <begin position="278"/>
        <end position="312"/>
    </location>
</feature>
<keyword evidence="5 6" id="KW-0482">Metalloprotease</keyword>
<dbReference type="Pfam" id="PF01435">
    <property type="entry name" value="Peptidase_M48"/>
    <property type="match status" value="1"/>
</dbReference>
<keyword evidence="2" id="KW-0479">Metal-binding</keyword>
<dbReference type="GO" id="GO:0004222">
    <property type="term" value="F:metalloendopeptidase activity"/>
    <property type="evidence" value="ECO:0007669"/>
    <property type="project" value="InterPro"/>
</dbReference>
<reference evidence="10" key="1">
    <citation type="submission" date="2016-01" db="EMBL/GenBank/DDBJ databases">
        <authorList>
            <person name="Mitreva M."/>
            <person name="Pepin K.H."/>
            <person name="Mihindukulasuriya K.A."/>
            <person name="Fulton R."/>
            <person name="Fronick C."/>
            <person name="O'Laughlin M."/>
            <person name="Miner T."/>
            <person name="Herter B."/>
            <person name="Rosa B.A."/>
            <person name="Cordes M."/>
            <person name="Tomlinson C."/>
            <person name="Wollam A."/>
            <person name="Palsikar V.B."/>
            <person name="Mardis E.R."/>
            <person name="Wilson R.K."/>
        </authorList>
    </citation>
    <scope>NUCLEOTIDE SEQUENCE [LARGE SCALE GENOMIC DNA]</scope>
    <source>
        <strain evidence="10">KA00683</strain>
    </source>
</reference>
<comment type="similarity">
    <text evidence="6">Belongs to the peptidase M48 family.</text>
</comment>
<dbReference type="PANTHER" id="PTHR22726:SF1">
    <property type="entry name" value="METALLOENDOPEPTIDASE OMA1, MITOCHONDRIAL"/>
    <property type="match status" value="1"/>
</dbReference>
<evidence type="ECO:0000256" key="1">
    <source>
        <dbReference type="ARBA" id="ARBA00022670"/>
    </source>
</evidence>
<keyword evidence="10" id="KW-1185">Reference proteome</keyword>
<dbReference type="InterPro" id="IPR001915">
    <property type="entry name" value="Peptidase_M48"/>
</dbReference>
<dbReference type="GO" id="GO:0051603">
    <property type="term" value="P:proteolysis involved in protein catabolic process"/>
    <property type="evidence" value="ECO:0007669"/>
    <property type="project" value="TreeGrafter"/>
</dbReference>
<comment type="caution">
    <text evidence="9">The sequence shown here is derived from an EMBL/GenBank/DDBJ whole genome shotgun (WGS) entry which is preliminary data.</text>
</comment>
<comment type="cofactor">
    <cofactor evidence="6">
        <name>Zn(2+)</name>
        <dbReference type="ChEBI" id="CHEBI:29105"/>
    </cofactor>
    <text evidence="6">Binds 1 zinc ion per subunit.</text>
</comment>
<evidence type="ECO:0000256" key="4">
    <source>
        <dbReference type="ARBA" id="ARBA00022833"/>
    </source>
</evidence>
<dbReference type="Proteomes" id="UP000070224">
    <property type="component" value="Unassembled WGS sequence"/>
</dbReference>
<evidence type="ECO:0000313" key="10">
    <source>
        <dbReference type="Proteomes" id="UP000070224"/>
    </source>
</evidence>
<dbReference type="PANTHER" id="PTHR22726">
    <property type="entry name" value="METALLOENDOPEPTIDASE OMA1"/>
    <property type="match status" value="1"/>
</dbReference>
<dbReference type="PATRIC" id="fig|322095.3.peg.2144"/>
<evidence type="ECO:0000256" key="2">
    <source>
        <dbReference type="ARBA" id="ARBA00022723"/>
    </source>
</evidence>
<proteinExistence type="inferred from homology"/>
<evidence type="ECO:0000313" key="9">
    <source>
        <dbReference type="EMBL" id="KXB72851.1"/>
    </source>
</evidence>
<keyword evidence="1 6" id="KW-0645">Protease</keyword>
<keyword evidence="4 6" id="KW-0862">Zinc</keyword>
<protein>
    <submittedName>
        <fullName evidence="9">Peptidase, M48 family</fullName>
    </submittedName>
</protein>
<evidence type="ECO:0000256" key="7">
    <source>
        <dbReference type="SAM" id="MobiDB-lite"/>
    </source>
</evidence>
<keyword evidence="3 6" id="KW-0378">Hydrolase</keyword>
<dbReference type="AlphaFoldDB" id="A0A134AYV1"/>
<feature type="domain" description="Peptidase M48" evidence="8">
    <location>
        <begin position="69"/>
        <end position="264"/>
    </location>
</feature>
<dbReference type="GO" id="GO:0046872">
    <property type="term" value="F:metal ion binding"/>
    <property type="evidence" value="ECO:0007669"/>
    <property type="project" value="UniProtKB-KW"/>
</dbReference>
<dbReference type="EMBL" id="LSDK01000152">
    <property type="protein sequence ID" value="KXB72851.1"/>
    <property type="molecule type" value="Genomic_DNA"/>
</dbReference>